<dbReference type="Pfam" id="PF02812">
    <property type="entry name" value="ELFV_dehydrog_N"/>
    <property type="match status" value="1"/>
</dbReference>
<dbReference type="EMBL" id="JACPRF010000199">
    <property type="protein sequence ID" value="MBI2876529.1"/>
    <property type="molecule type" value="Genomic_DNA"/>
</dbReference>
<accession>A0A932CNQ6</accession>
<evidence type="ECO:0000313" key="4">
    <source>
        <dbReference type="EMBL" id="MBI2876529.1"/>
    </source>
</evidence>
<reference evidence="4" key="1">
    <citation type="submission" date="2020-07" db="EMBL/GenBank/DDBJ databases">
        <title>Huge and variable diversity of episymbiotic CPR bacteria and DPANN archaea in groundwater ecosystems.</title>
        <authorList>
            <person name="He C.Y."/>
            <person name="Keren R."/>
            <person name="Whittaker M."/>
            <person name="Farag I.F."/>
            <person name="Doudna J."/>
            <person name="Cate J.H.D."/>
            <person name="Banfield J.F."/>
        </authorList>
    </citation>
    <scope>NUCLEOTIDE SEQUENCE</scope>
    <source>
        <strain evidence="4">NC_groundwater_672_Ag_B-0.1um_62_36</strain>
    </source>
</reference>
<protein>
    <submittedName>
        <fullName evidence="4">Glutamate dehydrogenase</fullName>
    </submittedName>
</protein>
<name>A0A932CNQ6_UNCTE</name>
<dbReference type="Gene3D" id="1.10.8.1210">
    <property type="match status" value="1"/>
</dbReference>
<sequence length="151" mass="16734">MNDDSALYQMALRQLDQVAQRIHLPSGIHQRLQVPKRAWIVAVPTVMDDGTISVFMGYRVQHDFALGPSKGGVRYSPHVTLGDMTALAMSMTWKCALLDLPFGGAMGGVRCHPESLSQRELEHMTRRYTSEIILSIGPEIDVPAPDLCTDE</sequence>
<dbReference type="InterPro" id="IPR006097">
    <property type="entry name" value="Glu/Leu/Phe/Val/Trp_DH_dimer"/>
</dbReference>
<dbReference type="Gene3D" id="3.40.50.10860">
    <property type="entry name" value="Leucine Dehydrogenase, chain A, domain 1"/>
    <property type="match status" value="1"/>
</dbReference>
<evidence type="ECO:0000259" key="3">
    <source>
        <dbReference type="Pfam" id="PF02812"/>
    </source>
</evidence>
<dbReference type="SUPFAM" id="SSF53223">
    <property type="entry name" value="Aminoacid dehydrogenase-like, N-terminal domain"/>
    <property type="match status" value="1"/>
</dbReference>
<evidence type="ECO:0000313" key="5">
    <source>
        <dbReference type="Proteomes" id="UP000769766"/>
    </source>
</evidence>
<proteinExistence type="inferred from homology"/>
<dbReference type="GO" id="GO:0004352">
    <property type="term" value="F:glutamate dehydrogenase (NAD+) activity"/>
    <property type="evidence" value="ECO:0007669"/>
    <property type="project" value="TreeGrafter"/>
</dbReference>
<dbReference type="GO" id="GO:0006538">
    <property type="term" value="P:L-glutamate catabolic process"/>
    <property type="evidence" value="ECO:0007669"/>
    <property type="project" value="TreeGrafter"/>
</dbReference>
<dbReference type="AlphaFoldDB" id="A0A932CNQ6"/>
<comment type="caution">
    <text evidence="4">The sequence shown here is derived from an EMBL/GenBank/DDBJ whole genome shotgun (WGS) entry which is preliminary data.</text>
</comment>
<feature type="non-terminal residue" evidence="4">
    <location>
        <position position="151"/>
    </location>
</feature>
<evidence type="ECO:0000256" key="2">
    <source>
        <dbReference type="ARBA" id="ARBA00023002"/>
    </source>
</evidence>
<dbReference type="PANTHER" id="PTHR11606:SF13">
    <property type="entry name" value="GLUTAMATE DEHYDROGENASE 1, MITOCHONDRIAL"/>
    <property type="match status" value="1"/>
</dbReference>
<dbReference type="InterPro" id="IPR046346">
    <property type="entry name" value="Aminoacid_DH-like_N_sf"/>
</dbReference>
<dbReference type="PANTHER" id="PTHR11606">
    <property type="entry name" value="GLUTAMATE DEHYDROGENASE"/>
    <property type="match status" value="1"/>
</dbReference>
<organism evidence="4 5">
    <name type="scientific">Tectimicrobiota bacterium</name>
    <dbReference type="NCBI Taxonomy" id="2528274"/>
    <lineage>
        <taxon>Bacteria</taxon>
        <taxon>Pseudomonadati</taxon>
        <taxon>Nitrospinota/Tectimicrobiota group</taxon>
        <taxon>Candidatus Tectimicrobiota</taxon>
    </lineage>
</organism>
<gene>
    <name evidence="4" type="ORF">HYY20_06575</name>
</gene>
<dbReference type="Proteomes" id="UP000769766">
    <property type="component" value="Unassembled WGS sequence"/>
</dbReference>
<comment type="similarity">
    <text evidence="1">Belongs to the Glu/Leu/Phe/Val dehydrogenases family.</text>
</comment>
<feature type="domain" description="Glutamate/phenylalanine/leucine/valine/L-tryptophan dehydrogenase dimerisation" evidence="3">
    <location>
        <begin position="35"/>
        <end position="150"/>
    </location>
</feature>
<evidence type="ECO:0000256" key="1">
    <source>
        <dbReference type="ARBA" id="ARBA00006382"/>
    </source>
</evidence>
<keyword evidence="2" id="KW-0560">Oxidoreductase</keyword>